<dbReference type="RefSeq" id="WP_282715704.1">
    <property type="nucleotide sequence ID" value="NZ_JASCRZ010000001.1"/>
</dbReference>
<feature type="domain" description="Galactose-1-phosphate uridyl transferase C-terminal" evidence="16">
    <location>
        <begin position="196"/>
        <end position="358"/>
    </location>
</feature>
<dbReference type="InterPro" id="IPR036265">
    <property type="entry name" value="HIT-like_sf"/>
</dbReference>
<comment type="caution">
    <text evidence="17">The sequence shown here is derived from an EMBL/GenBank/DDBJ whole genome shotgun (WGS) entry which is preliminary data.</text>
</comment>
<proteinExistence type="inferred from homology"/>
<gene>
    <name evidence="17" type="ORF">QLS65_05405</name>
</gene>
<evidence type="ECO:0000256" key="6">
    <source>
        <dbReference type="ARBA" id="ARBA00016340"/>
    </source>
</evidence>
<keyword evidence="9 14" id="KW-0479">Metal-binding</keyword>
<dbReference type="SUPFAM" id="SSF54197">
    <property type="entry name" value="HIT-like"/>
    <property type="match status" value="2"/>
</dbReference>
<accession>A0ABT6VA39</accession>
<evidence type="ECO:0000259" key="15">
    <source>
        <dbReference type="Pfam" id="PF01087"/>
    </source>
</evidence>
<evidence type="ECO:0000256" key="5">
    <source>
        <dbReference type="ARBA" id="ARBA00012384"/>
    </source>
</evidence>
<dbReference type="PIRSF" id="PIRSF000808">
    <property type="entry name" value="GalT"/>
    <property type="match status" value="1"/>
</dbReference>
<evidence type="ECO:0000256" key="13">
    <source>
        <dbReference type="NCBIfam" id="TIGR00209"/>
    </source>
</evidence>
<dbReference type="InterPro" id="IPR005849">
    <property type="entry name" value="GalP_Utransf_N"/>
</dbReference>
<keyword evidence="12 14" id="KW-0119">Carbohydrate metabolism</keyword>
<evidence type="ECO:0000313" key="18">
    <source>
        <dbReference type="Proteomes" id="UP001243403"/>
    </source>
</evidence>
<dbReference type="InterPro" id="IPR001937">
    <property type="entry name" value="GalP_UDPtransf1"/>
</dbReference>
<organism evidence="17 18">
    <name type="scientific">Flavobacterium algoritolerans</name>
    <dbReference type="NCBI Taxonomy" id="3041254"/>
    <lineage>
        <taxon>Bacteria</taxon>
        <taxon>Pseudomonadati</taxon>
        <taxon>Bacteroidota</taxon>
        <taxon>Flavobacteriia</taxon>
        <taxon>Flavobacteriales</taxon>
        <taxon>Flavobacteriaceae</taxon>
        <taxon>Flavobacterium</taxon>
    </lineage>
</organism>
<evidence type="ECO:0000256" key="11">
    <source>
        <dbReference type="ARBA" id="ARBA00023144"/>
    </source>
</evidence>
<dbReference type="NCBIfam" id="TIGR00209">
    <property type="entry name" value="galT_1"/>
    <property type="match status" value="1"/>
</dbReference>
<name>A0ABT6VA39_9FLAO</name>
<evidence type="ECO:0000256" key="4">
    <source>
        <dbReference type="ARBA" id="ARBA00010951"/>
    </source>
</evidence>
<evidence type="ECO:0000256" key="14">
    <source>
        <dbReference type="RuleBase" id="RU000506"/>
    </source>
</evidence>
<evidence type="ECO:0000256" key="10">
    <source>
        <dbReference type="ARBA" id="ARBA00022833"/>
    </source>
</evidence>
<evidence type="ECO:0000256" key="3">
    <source>
        <dbReference type="ARBA" id="ARBA00004947"/>
    </source>
</evidence>
<evidence type="ECO:0000259" key="16">
    <source>
        <dbReference type="Pfam" id="PF02744"/>
    </source>
</evidence>
<dbReference type="EMBL" id="JASCRZ010000001">
    <property type="protein sequence ID" value="MDI5894318.1"/>
    <property type="molecule type" value="Genomic_DNA"/>
</dbReference>
<dbReference type="CDD" id="cd00608">
    <property type="entry name" value="GalT"/>
    <property type="match status" value="1"/>
</dbReference>
<dbReference type="PANTHER" id="PTHR11943:SF1">
    <property type="entry name" value="GALACTOSE-1-PHOSPHATE URIDYLYLTRANSFERASE"/>
    <property type="match status" value="1"/>
</dbReference>
<dbReference type="Pfam" id="PF01087">
    <property type="entry name" value="GalP_UDP_transf"/>
    <property type="match status" value="1"/>
</dbReference>
<sequence length="359" mass="41831">MKNFDINEDPHRRYNPLINEWVLVSPHRSKRPWQGQNETVTSDALPEYDPTCYLCPGNVRANGMVNPDYESSFVFENDFAALKQEEIAFEENKNDPSDSEMAKQTFFRAKPERGISRVVCFSPKHNLTLPEMPATAIENIIHTWQKEYTDLGNVDYINHVQIFENKGSVMGCSNPHPHGQIWAQSSLPTEVEKTQNNLKAYFEKHKKTLFQDYLNEEMKLDERIVIENHHFVALVPFWAIWPYETMIVSKRNVSKITDFTEMEVTDFAVILKQLTTKYDNLFETSFPYSSGIHQSPTDGELHPEWHFHMHFYPPLLRSATVKKFMVGYEMMGESQRDITPEKSAAVLREQSNVHYKNKS</sequence>
<dbReference type="Proteomes" id="UP001243403">
    <property type="component" value="Unassembled WGS sequence"/>
</dbReference>
<dbReference type="NCBIfam" id="NF008724">
    <property type="entry name" value="PRK11720.1"/>
    <property type="match status" value="1"/>
</dbReference>
<evidence type="ECO:0000256" key="12">
    <source>
        <dbReference type="ARBA" id="ARBA00023277"/>
    </source>
</evidence>
<dbReference type="InterPro" id="IPR005850">
    <property type="entry name" value="GalP_Utransf_C"/>
</dbReference>
<dbReference type="PROSITE" id="PS00117">
    <property type="entry name" value="GAL_P_UDP_TRANSF_I"/>
    <property type="match status" value="1"/>
</dbReference>
<evidence type="ECO:0000256" key="2">
    <source>
        <dbReference type="ARBA" id="ARBA00001947"/>
    </source>
</evidence>
<protein>
    <recommendedName>
        <fullName evidence="6 13">Galactose-1-phosphate uridylyltransferase</fullName>
        <ecNumber evidence="5 13">2.7.7.12</ecNumber>
    </recommendedName>
</protein>
<dbReference type="Pfam" id="PF02744">
    <property type="entry name" value="GalP_UDP_tr_C"/>
    <property type="match status" value="1"/>
</dbReference>
<comment type="cofactor">
    <cofactor evidence="2">
        <name>Zn(2+)</name>
        <dbReference type="ChEBI" id="CHEBI:29105"/>
    </cofactor>
</comment>
<dbReference type="InterPro" id="IPR019779">
    <property type="entry name" value="GalP_UDPtransf1_His-AS"/>
</dbReference>
<dbReference type="EC" id="2.7.7.12" evidence="5 13"/>
<keyword evidence="11 14" id="KW-0299">Galactose metabolism</keyword>
<reference evidence="17 18" key="1">
    <citation type="submission" date="2023-04" db="EMBL/GenBank/DDBJ databases">
        <title>Two novel species of Flavobacterium.</title>
        <authorList>
            <person name="Liu Q."/>
            <person name="Xin Y.-H."/>
        </authorList>
    </citation>
    <scope>NUCLEOTIDE SEQUENCE [LARGE SCALE GENOMIC DNA]</scope>
    <source>
        <strain evidence="17 18">LB1P51</strain>
    </source>
</reference>
<evidence type="ECO:0000313" key="17">
    <source>
        <dbReference type="EMBL" id="MDI5894318.1"/>
    </source>
</evidence>
<evidence type="ECO:0000256" key="9">
    <source>
        <dbReference type="ARBA" id="ARBA00022723"/>
    </source>
</evidence>
<dbReference type="PANTHER" id="PTHR11943">
    <property type="entry name" value="GALACTOSE-1-PHOSPHATE URIDYLYLTRANSFERASE"/>
    <property type="match status" value="1"/>
</dbReference>
<dbReference type="Gene3D" id="3.30.428.10">
    <property type="entry name" value="HIT-like"/>
    <property type="match status" value="2"/>
</dbReference>
<keyword evidence="10" id="KW-0862">Zinc</keyword>
<evidence type="ECO:0000256" key="8">
    <source>
        <dbReference type="ARBA" id="ARBA00022695"/>
    </source>
</evidence>
<keyword evidence="18" id="KW-1185">Reference proteome</keyword>
<keyword evidence="7 14" id="KW-0808">Transferase</keyword>
<feature type="domain" description="Galactose-1-phosphate uridyl transferase N-terminal" evidence="15">
    <location>
        <begin position="5"/>
        <end position="188"/>
    </location>
</feature>
<evidence type="ECO:0000256" key="1">
    <source>
        <dbReference type="ARBA" id="ARBA00001107"/>
    </source>
</evidence>
<dbReference type="GO" id="GO:0008108">
    <property type="term" value="F:UDP-glucose:hexose-1-phosphate uridylyltransferase activity"/>
    <property type="evidence" value="ECO:0007669"/>
    <property type="project" value="UniProtKB-EC"/>
</dbReference>
<comment type="catalytic activity">
    <reaction evidence="1 14">
        <text>alpha-D-galactose 1-phosphate + UDP-alpha-D-glucose = alpha-D-glucose 1-phosphate + UDP-alpha-D-galactose</text>
        <dbReference type="Rhea" id="RHEA:13989"/>
        <dbReference type="ChEBI" id="CHEBI:58336"/>
        <dbReference type="ChEBI" id="CHEBI:58601"/>
        <dbReference type="ChEBI" id="CHEBI:58885"/>
        <dbReference type="ChEBI" id="CHEBI:66914"/>
        <dbReference type="EC" id="2.7.7.12"/>
    </reaction>
</comment>
<comment type="similarity">
    <text evidence="4 14">Belongs to the galactose-1-phosphate uridylyltransferase type 1 family.</text>
</comment>
<keyword evidence="8 14" id="KW-0548">Nucleotidyltransferase</keyword>
<evidence type="ECO:0000256" key="7">
    <source>
        <dbReference type="ARBA" id="ARBA00022679"/>
    </source>
</evidence>
<comment type="pathway">
    <text evidence="3 14">Carbohydrate metabolism; galactose metabolism.</text>
</comment>